<accession>A0A0D6JMZ9</accession>
<evidence type="ECO:0000313" key="1">
    <source>
        <dbReference type="EMBL" id="CQR49282.1"/>
    </source>
</evidence>
<dbReference type="InterPro" id="IPR012440">
    <property type="entry name" value="DUF1641"/>
</dbReference>
<sequence length="137" mass="14305">MQDHEPTTTTEQQVPDELVRAIENNPEEVALLVERMGLVNDLIDVLELGVGALDDEMVRSLARTGTSLAEVADDASDPDTVAGMKRLLRAVGDAEEAEATPVGAVGLLRATRDPEVKAGLGYLVALAAALGAGTAEE</sequence>
<keyword evidence="2" id="KW-1185">Reference proteome</keyword>
<evidence type="ECO:0000313" key="2">
    <source>
        <dbReference type="Proteomes" id="UP000198902"/>
    </source>
</evidence>
<gene>
    <name evidence="1" type="ORF">BN996_00739</name>
</gene>
<dbReference type="OrthoDB" id="56850at2157"/>
<dbReference type="RefSeq" id="WP_089777309.1">
    <property type="nucleotide sequence ID" value="NZ_CABLRR010000001.1"/>
</dbReference>
<evidence type="ECO:0008006" key="3">
    <source>
        <dbReference type="Google" id="ProtNLM"/>
    </source>
</evidence>
<dbReference type="Proteomes" id="UP000198902">
    <property type="component" value="Unassembled WGS sequence"/>
</dbReference>
<protein>
    <recommendedName>
        <fullName evidence="3">DUF1641 domain-containing protein</fullName>
    </recommendedName>
</protein>
<reference evidence="2" key="1">
    <citation type="submission" date="2015-03" db="EMBL/GenBank/DDBJ databases">
        <authorList>
            <person name="Urmite Genomes"/>
        </authorList>
    </citation>
    <scope>NUCLEOTIDE SEQUENCE [LARGE SCALE GENOMIC DNA]</scope>
    <source>
        <strain evidence="2">Arc-Hr</strain>
    </source>
</reference>
<proteinExistence type="predicted"/>
<organism evidence="1 2">
    <name type="scientific">Haloferax massiliensis</name>
    <dbReference type="NCBI Taxonomy" id="1476858"/>
    <lineage>
        <taxon>Archaea</taxon>
        <taxon>Methanobacteriati</taxon>
        <taxon>Methanobacteriota</taxon>
        <taxon>Stenosarchaea group</taxon>
        <taxon>Halobacteria</taxon>
        <taxon>Halobacteriales</taxon>
        <taxon>Haloferacaceae</taxon>
        <taxon>Haloferax</taxon>
    </lineage>
</organism>
<dbReference type="AlphaFoldDB" id="A0A0D6JMZ9"/>
<dbReference type="EMBL" id="CSTE01000001">
    <property type="protein sequence ID" value="CQR49282.1"/>
    <property type="molecule type" value="Genomic_DNA"/>
</dbReference>
<dbReference type="Pfam" id="PF07849">
    <property type="entry name" value="DUF1641"/>
    <property type="match status" value="1"/>
</dbReference>
<name>A0A0D6JMZ9_9EURY</name>